<evidence type="ECO:0000256" key="1">
    <source>
        <dbReference type="SAM" id="MobiDB-lite"/>
    </source>
</evidence>
<reference evidence="2" key="1">
    <citation type="submission" date="2020-02" db="EMBL/GenBank/DDBJ databases">
        <authorList>
            <person name="Meier V. D."/>
        </authorList>
    </citation>
    <scope>NUCLEOTIDE SEQUENCE</scope>
    <source>
        <strain evidence="2">AVDCRST_MAG49</strain>
    </source>
</reference>
<dbReference type="EMBL" id="CADCWG010000247">
    <property type="protein sequence ID" value="CAA9570422.1"/>
    <property type="molecule type" value="Genomic_DNA"/>
</dbReference>
<protein>
    <submittedName>
        <fullName evidence="2">Cyclase family protein</fullName>
    </submittedName>
</protein>
<feature type="region of interest" description="Disordered" evidence="1">
    <location>
        <begin position="48"/>
        <end position="231"/>
    </location>
</feature>
<sequence>EPPRHRPVPRPLARDPDVPGLRPGRGREQVHLRERRLLRPLVGLRRALRHPRRRARPFRRGRRDRRPDRAGRARAADRGPRRPRAPRRRPGRHGAPGRRARLRAPPRPAARALRHLRPHGLGRAGGRPGRLPERRRRRDPALPRLLDGGDRVPQERAAGGPGDRPRHREPRSRRVERLRRPRLLAALGPLRDREPGEPRPGPAGGRDGRRRGAPVRGGQRRARADPRAAVL</sequence>
<proteinExistence type="predicted"/>
<feature type="compositionally biased region" description="Basic residues" evidence="1">
    <location>
        <begin position="165"/>
        <end position="182"/>
    </location>
</feature>
<feature type="compositionally biased region" description="Basic residues" evidence="1">
    <location>
        <begin position="208"/>
        <end position="221"/>
    </location>
</feature>
<feature type="compositionally biased region" description="Basic residues" evidence="1">
    <location>
        <begin position="81"/>
        <end position="104"/>
    </location>
</feature>
<feature type="compositionally biased region" description="Basic residues" evidence="1">
    <location>
        <begin position="48"/>
        <end position="64"/>
    </location>
</feature>
<dbReference type="AlphaFoldDB" id="A0A6J4V6X6"/>
<feature type="compositionally biased region" description="Basic and acidic residues" evidence="1">
    <location>
        <begin position="65"/>
        <end position="80"/>
    </location>
</feature>
<feature type="non-terminal residue" evidence="2">
    <location>
        <position position="1"/>
    </location>
</feature>
<name>A0A6J4V6X6_9BACT</name>
<gene>
    <name evidence="2" type="ORF">AVDCRST_MAG49-3545</name>
</gene>
<evidence type="ECO:0000313" key="2">
    <source>
        <dbReference type="EMBL" id="CAA9570422.1"/>
    </source>
</evidence>
<organism evidence="2">
    <name type="scientific">uncultured Thermomicrobiales bacterium</name>
    <dbReference type="NCBI Taxonomy" id="1645740"/>
    <lineage>
        <taxon>Bacteria</taxon>
        <taxon>Pseudomonadati</taxon>
        <taxon>Thermomicrobiota</taxon>
        <taxon>Thermomicrobia</taxon>
        <taxon>Thermomicrobiales</taxon>
        <taxon>environmental samples</taxon>
    </lineage>
</organism>
<feature type="non-terminal residue" evidence="2">
    <location>
        <position position="231"/>
    </location>
</feature>
<feature type="compositionally biased region" description="Basic and acidic residues" evidence="1">
    <location>
        <begin position="222"/>
        <end position="231"/>
    </location>
</feature>
<accession>A0A6J4V6X6</accession>
<feature type="region of interest" description="Disordered" evidence="1">
    <location>
        <begin position="1"/>
        <end position="32"/>
    </location>
</feature>